<evidence type="ECO:0000313" key="2">
    <source>
        <dbReference type="Proteomes" id="UP000053424"/>
    </source>
</evidence>
<dbReference type="EMBL" id="KN831789">
    <property type="protein sequence ID" value="KIM38669.1"/>
    <property type="molecule type" value="Genomic_DNA"/>
</dbReference>
<sequence>VIIFASEDVLTAEESERGFLLLELMRSYLELDMFASLTVHTEETLQAGEEEMLRFEKILHKYMELYPDKSWNFPKAHTHRHVWDDIRRKGATRNYNTKPNEKAHRILKLFYQLHTNFKNVIPQLLKLNEADLAHHFIRAALDLLDASVAESLNKESTDLEPVKQIIGTEHVSLGSPSPSMTIATLEATFSSDLAFKDFRKKLGRSLSNRLGSQVRLQQNHQVILNL</sequence>
<reference evidence="1 2" key="1">
    <citation type="submission" date="2014-04" db="EMBL/GenBank/DDBJ databases">
        <authorList>
            <consortium name="DOE Joint Genome Institute"/>
            <person name="Kuo A."/>
            <person name="Gay G."/>
            <person name="Dore J."/>
            <person name="Kohler A."/>
            <person name="Nagy L.G."/>
            <person name="Floudas D."/>
            <person name="Copeland A."/>
            <person name="Barry K.W."/>
            <person name="Cichocki N."/>
            <person name="Veneault-Fourrey C."/>
            <person name="LaButti K."/>
            <person name="Lindquist E.A."/>
            <person name="Lipzen A."/>
            <person name="Lundell T."/>
            <person name="Morin E."/>
            <person name="Murat C."/>
            <person name="Sun H."/>
            <person name="Tunlid A."/>
            <person name="Henrissat B."/>
            <person name="Grigoriev I.V."/>
            <person name="Hibbett D.S."/>
            <person name="Martin F."/>
            <person name="Nordberg H.P."/>
            <person name="Cantor M.N."/>
            <person name="Hua S.X."/>
        </authorList>
    </citation>
    <scope>NUCLEOTIDE SEQUENCE [LARGE SCALE GENOMIC DNA]</scope>
    <source>
        <strain evidence="2">h7</strain>
    </source>
</reference>
<dbReference type="HOGENOM" id="CLU_009122_3_0_1"/>
<proteinExistence type="predicted"/>
<protein>
    <submittedName>
        <fullName evidence="1">Uncharacterized protein</fullName>
    </submittedName>
</protein>
<reference evidence="2" key="2">
    <citation type="submission" date="2015-01" db="EMBL/GenBank/DDBJ databases">
        <title>Evolutionary Origins and Diversification of the Mycorrhizal Mutualists.</title>
        <authorList>
            <consortium name="DOE Joint Genome Institute"/>
            <consortium name="Mycorrhizal Genomics Consortium"/>
            <person name="Kohler A."/>
            <person name="Kuo A."/>
            <person name="Nagy L.G."/>
            <person name="Floudas D."/>
            <person name="Copeland A."/>
            <person name="Barry K.W."/>
            <person name="Cichocki N."/>
            <person name="Veneault-Fourrey C."/>
            <person name="LaButti K."/>
            <person name="Lindquist E.A."/>
            <person name="Lipzen A."/>
            <person name="Lundell T."/>
            <person name="Morin E."/>
            <person name="Murat C."/>
            <person name="Riley R."/>
            <person name="Ohm R."/>
            <person name="Sun H."/>
            <person name="Tunlid A."/>
            <person name="Henrissat B."/>
            <person name="Grigoriev I.V."/>
            <person name="Hibbett D.S."/>
            <person name="Martin F."/>
        </authorList>
    </citation>
    <scope>NUCLEOTIDE SEQUENCE [LARGE SCALE GENOMIC DNA]</scope>
    <source>
        <strain evidence="2">h7</strain>
    </source>
</reference>
<dbReference type="AlphaFoldDB" id="A0A0C3C336"/>
<dbReference type="STRING" id="686832.A0A0C3C336"/>
<evidence type="ECO:0000313" key="1">
    <source>
        <dbReference type="EMBL" id="KIM38669.1"/>
    </source>
</evidence>
<feature type="non-terminal residue" evidence="1">
    <location>
        <position position="1"/>
    </location>
</feature>
<feature type="non-terminal residue" evidence="1">
    <location>
        <position position="226"/>
    </location>
</feature>
<dbReference type="Proteomes" id="UP000053424">
    <property type="component" value="Unassembled WGS sequence"/>
</dbReference>
<keyword evidence="2" id="KW-1185">Reference proteome</keyword>
<organism evidence="1 2">
    <name type="scientific">Hebeloma cylindrosporum</name>
    <dbReference type="NCBI Taxonomy" id="76867"/>
    <lineage>
        <taxon>Eukaryota</taxon>
        <taxon>Fungi</taxon>
        <taxon>Dikarya</taxon>
        <taxon>Basidiomycota</taxon>
        <taxon>Agaricomycotina</taxon>
        <taxon>Agaricomycetes</taxon>
        <taxon>Agaricomycetidae</taxon>
        <taxon>Agaricales</taxon>
        <taxon>Agaricineae</taxon>
        <taxon>Hymenogastraceae</taxon>
        <taxon>Hebeloma</taxon>
    </lineage>
</organism>
<name>A0A0C3C336_HEBCY</name>
<dbReference type="OrthoDB" id="3239511at2759"/>
<gene>
    <name evidence="1" type="ORF">M413DRAFT_42581</name>
</gene>
<accession>A0A0C3C336</accession>